<dbReference type="WBParaSite" id="GPUH_0002410201-mRNA-1">
    <property type="protein sequence ID" value="GPUH_0002410201-mRNA-1"/>
    <property type="gene ID" value="GPUH_0002410201"/>
</dbReference>
<keyword evidence="2" id="KW-1185">Reference proteome</keyword>
<gene>
    <name evidence="1" type="ORF">GPUH_LOCUS24069</name>
</gene>
<reference evidence="3" key="1">
    <citation type="submission" date="2016-06" db="UniProtKB">
        <authorList>
            <consortium name="WormBaseParasite"/>
        </authorList>
    </citation>
    <scope>IDENTIFICATION</scope>
</reference>
<evidence type="ECO:0000313" key="1">
    <source>
        <dbReference type="EMBL" id="VDN42351.1"/>
    </source>
</evidence>
<dbReference type="Proteomes" id="UP000271098">
    <property type="component" value="Unassembled WGS sequence"/>
</dbReference>
<protein>
    <submittedName>
        <fullName evidence="3">Glyco_hydro2_C5 domain-containing protein</fullName>
    </submittedName>
</protein>
<evidence type="ECO:0000313" key="2">
    <source>
        <dbReference type="Proteomes" id="UP000271098"/>
    </source>
</evidence>
<accession>A0A183ESY1</accession>
<reference evidence="1 2" key="2">
    <citation type="submission" date="2018-11" db="EMBL/GenBank/DDBJ databases">
        <authorList>
            <consortium name="Pathogen Informatics"/>
        </authorList>
    </citation>
    <scope>NUCLEOTIDE SEQUENCE [LARGE SCALE GENOMIC DNA]</scope>
</reference>
<evidence type="ECO:0000313" key="3">
    <source>
        <dbReference type="WBParaSite" id="GPUH_0002410201-mRNA-1"/>
    </source>
</evidence>
<proteinExistence type="predicted"/>
<sequence length="130" mass="14308">MIQKQYGTSRSHLKTFQRLARMRKNDETLNTGLITIGQLIDSGFTIVRHPDEQNSTTGKAYLGAFNFGQIDVNIPIHEITALKKAKLDHASVIVSSSDADQYYPRQTVDLSGGTLTLPAEQGVVFQIAST</sequence>
<dbReference type="AlphaFoldDB" id="A0A183ESY1"/>
<dbReference type="EMBL" id="UYRT01099953">
    <property type="protein sequence ID" value="VDN42351.1"/>
    <property type="molecule type" value="Genomic_DNA"/>
</dbReference>
<organism evidence="3">
    <name type="scientific">Gongylonema pulchrum</name>
    <dbReference type="NCBI Taxonomy" id="637853"/>
    <lineage>
        <taxon>Eukaryota</taxon>
        <taxon>Metazoa</taxon>
        <taxon>Ecdysozoa</taxon>
        <taxon>Nematoda</taxon>
        <taxon>Chromadorea</taxon>
        <taxon>Rhabditida</taxon>
        <taxon>Spirurina</taxon>
        <taxon>Spiruromorpha</taxon>
        <taxon>Spiruroidea</taxon>
        <taxon>Gongylonematidae</taxon>
        <taxon>Gongylonema</taxon>
    </lineage>
</organism>
<name>A0A183ESY1_9BILA</name>